<dbReference type="Proteomes" id="UP000183038">
    <property type="component" value="Unassembled WGS sequence"/>
</dbReference>
<evidence type="ECO:0000313" key="1">
    <source>
        <dbReference type="EMBL" id="SEB95929.1"/>
    </source>
</evidence>
<protein>
    <submittedName>
        <fullName evidence="1">Uncharacterized protein</fullName>
    </submittedName>
</protein>
<dbReference type="RefSeq" id="WP_074672341.1">
    <property type="nucleotide sequence ID" value="NZ_FNTB01000001.1"/>
</dbReference>
<sequence length="229" mass="25849">MDFKTMLQLPVLEISQVLKTLQGIADEERNKERPQMPNVSIGTSRGNVSGYFINYDTEKSIVLLGNWYDHKPDLQYVELHAIASISLGNIENYLYQFSDGNIPFTPNAEDVPTVLQLKKEIRDVEQSVEKMLGKAIVINYDYAEKPEDLEKYYAKKAIVLLQETLAAIAADDLAKEAFVNAVKELSFHLGEENTVNLQNNMLTVCLNFSKGLKSVASKTLLQDRIEKCL</sequence>
<dbReference type="AlphaFoldDB" id="A0A1H4NL39"/>
<reference evidence="1 2" key="1">
    <citation type="submission" date="2016-10" db="EMBL/GenBank/DDBJ databases">
        <authorList>
            <person name="de Groot N.N."/>
        </authorList>
    </citation>
    <scope>NUCLEOTIDE SEQUENCE [LARGE SCALE GENOMIC DNA]</scope>
    <source>
        <strain evidence="1 2">MAR_2009_71</strain>
    </source>
</reference>
<accession>A0A1H4NL39</accession>
<name>A0A1H4NL39_9FLAO</name>
<proteinExistence type="predicted"/>
<organism evidence="1 2">
    <name type="scientific">Maribacter dokdonensis</name>
    <dbReference type="NCBI Taxonomy" id="320912"/>
    <lineage>
        <taxon>Bacteria</taxon>
        <taxon>Pseudomonadati</taxon>
        <taxon>Bacteroidota</taxon>
        <taxon>Flavobacteriia</taxon>
        <taxon>Flavobacteriales</taxon>
        <taxon>Flavobacteriaceae</taxon>
        <taxon>Maribacter</taxon>
    </lineage>
</organism>
<dbReference type="EMBL" id="FNTB01000001">
    <property type="protein sequence ID" value="SEB95929.1"/>
    <property type="molecule type" value="Genomic_DNA"/>
</dbReference>
<dbReference type="OrthoDB" id="1175973at2"/>
<gene>
    <name evidence="1" type="ORF">SAMN05192540_1991</name>
</gene>
<evidence type="ECO:0000313" key="2">
    <source>
        <dbReference type="Proteomes" id="UP000183038"/>
    </source>
</evidence>